<evidence type="ECO:0000256" key="1">
    <source>
        <dbReference type="SAM" id="MobiDB-lite"/>
    </source>
</evidence>
<proteinExistence type="predicted"/>
<reference evidence="3" key="1">
    <citation type="submission" date="2016-11" db="EMBL/GenBank/DDBJ databases">
        <authorList>
            <person name="Shukria A."/>
            <person name="Stevens D.C."/>
        </authorList>
    </citation>
    <scope>NUCLEOTIDE SEQUENCE [LARGE SCALE GENOMIC DNA]</scope>
    <source>
        <strain evidence="3">Cbfe23</strain>
    </source>
</reference>
<dbReference type="Proteomes" id="UP000182229">
    <property type="component" value="Unassembled WGS sequence"/>
</dbReference>
<evidence type="ECO:0000313" key="2">
    <source>
        <dbReference type="EMBL" id="OJH40142.1"/>
    </source>
</evidence>
<feature type="compositionally biased region" description="Basic and acidic residues" evidence="1">
    <location>
        <begin position="105"/>
        <end position="114"/>
    </location>
</feature>
<sequence length="114" mass="12338">MCLLESGGFLPRKALAGEGKRRAGTTWDGKGHFMTRLLHGFLSMHHTGRNLLDMRGRGARTRSTLGLAGFLLVLVAALGAQAEPPSFTLPGRKPDSRVPWGAFVGKRENKRDAA</sequence>
<keyword evidence="3" id="KW-1185">Reference proteome</keyword>
<dbReference type="STRING" id="83449.BON30_13870"/>
<protein>
    <submittedName>
        <fullName evidence="2">Uncharacterized protein</fullName>
    </submittedName>
</protein>
<dbReference type="AlphaFoldDB" id="A0A1L9BD03"/>
<accession>A0A1L9BD03</accession>
<comment type="caution">
    <text evidence="2">The sequence shown here is derived from an EMBL/GenBank/DDBJ whole genome shotgun (WGS) entry which is preliminary data.</text>
</comment>
<gene>
    <name evidence="2" type="ORF">BON30_13870</name>
</gene>
<organism evidence="2 3">
    <name type="scientific">Cystobacter ferrugineus</name>
    <dbReference type="NCBI Taxonomy" id="83449"/>
    <lineage>
        <taxon>Bacteria</taxon>
        <taxon>Pseudomonadati</taxon>
        <taxon>Myxococcota</taxon>
        <taxon>Myxococcia</taxon>
        <taxon>Myxococcales</taxon>
        <taxon>Cystobacterineae</taxon>
        <taxon>Archangiaceae</taxon>
        <taxon>Cystobacter</taxon>
    </lineage>
</organism>
<reference evidence="2 3" key="2">
    <citation type="submission" date="2016-12" db="EMBL/GenBank/DDBJ databases">
        <title>Draft Genome Sequence of Cystobacter ferrugineus Strain Cbfe23.</title>
        <authorList>
            <person name="Akbar S."/>
            <person name="Dowd S.E."/>
            <person name="Stevens D.C."/>
        </authorList>
    </citation>
    <scope>NUCLEOTIDE SEQUENCE [LARGE SCALE GENOMIC DNA]</scope>
    <source>
        <strain evidence="2 3">Cbfe23</strain>
    </source>
</reference>
<name>A0A1L9BD03_9BACT</name>
<evidence type="ECO:0000313" key="3">
    <source>
        <dbReference type="Proteomes" id="UP000182229"/>
    </source>
</evidence>
<feature type="region of interest" description="Disordered" evidence="1">
    <location>
        <begin position="87"/>
        <end position="114"/>
    </location>
</feature>
<dbReference type="EMBL" id="MPIN01000003">
    <property type="protein sequence ID" value="OJH40142.1"/>
    <property type="molecule type" value="Genomic_DNA"/>
</dbReference>